<protein>
    <submittedName>
        <fullName evidence="2">Uncharacterized protein</fullName>
    </submittedName>
</protein>
<feature type="transmembrane region" description="Helical" evidence="1">
    <location>
        <begin position="396"/>
        <end position="418"/>
    </location>
</feature>
<sequence length="582" mass="61802">MVARGPLRSINRLARRLDVRLGEAVASPKTTTGTMTRIAAMVSVSSEPVVVHRASLSSCRRVDVPVVGSGGTSLGRIAYDHDLRVVGNSGGSVASTTRAMAKGWAIGLAEEWDATYRRRDSSAPAEDDDDYNGDEPVAAVTTPRLRSILEAALPAFLFVCIALRLANAWEGGDDDAPCDFCLPNHDENGTTTAISTMVHALRNVVLGTTCCVLAASATADATAGGGDRSTLLMSATMAGVMSSASASQSVHGGSALAGLIAGAFVPFVTTIVADACHRCHVTATMTNVLCGGGAGMIVGVLMHVSGVAFGLGMLTGALRCLLRWRKLILVPLPSIKMSFSAASYIVPFALEKVFLRNLWCIQERWCHMASSVPSLTTLFYVPGECISENYAKKLPIPIGIGFIYGCAFVYGSKIGWYHSLYLPLILLEMDGADRLEEASFLGAVDECALVMVCAGICAGNLVLPRSMKQVDETNCERGEASLSWQALKTNVFCGDFIEAAYPLMERSRIINASAYLAAGLSAEILLKRRVLSTAYLPLPLAIWISNDGWGMSLACFVAFSVSFFGTVASNFQSSCNRKYYGG</sequence>
<feature type="transmembrane region" description="Helical" evidence="1">
    <location>
        <begin position="438"/>
        <end position="463"/>
    </location>
</feature>
<evidence type="ECO:0000313" key="2">
    <source>
        <dbReference type="EMBL" id="KAL3792715.1"/>
    </source>
</evidence>
<keyword evidence="3" id="KW-1185">Reference proteome</keyword>
<name>A0ABD3PXA0_9STRA</name>
<keyword evidence="1" id="KW-0472">Membrane</keyword>
<feature type="transmembrane region" description="Helical" evidence="1">
    <location>
        <begin position="294"/>
        <end position="318"/>
    </location>
</feature>
<dbReference type="EMBL" id="JALLAZ020000542">
    <property type="protein sequence ID" value="KAL3792715.1"/>
    <property type="molecule type" value="Genomic_DNA"/>
</dbReference>
<evidence type="ECO:0000256" key="1">
    <source>
        <dbReference type="SAM" id="Phobius"/>
    </source>
</evidence>
<organism evidence="2 3">
    <name type="scientific">Stephanodiscus triporus</name>
    <dbReference type="NCBI Taxonomy" id="2934178"/>
    <lineage>
        <taxon>Eukaryota</taxon>
        <taxon>Sar</taxon>
        <taxon>Stramenopiles</taxon>
        <taxon>Ochrophyta</taxon>
        <taxon>Bacillariophyta</taxon>
        <taxon>Coscinodiscophyceae</taxon>
        <taxon>Thalassiosirophycidae</taxon>
        <taxon>Stephanodiscales</taxon>
        <taxon>Stephanodiscaceae</taxon>
        <taxon>Stephanodiscus</taxon>
    </lineage>
</organism>
<evidence type="ECO:0000313" key="3">
    <source>
        <dbReference type="Proteomes" id="UP001530315"/>
    </source>
</evidence>
<feature type="transmembrane region" description="Helical" evidence="1">
    <location>
        <begin position="509"/>
        <end position="528"/>
    </location>
</feature>
<accession>A0ABD3PXA0</accession>
<gene>
    <name evidence="2" type="ORF">ACHAW5_005820</name>
</gene>
<dbReference type="Proteomes" id="UP001530315">
    <property type="component" value="Unassembled WGS sequence"/>
</dbReference>
<reference evidence="2 3" key="1">
    <citation type="submission" date="2024-10" db="EMBL/GenBank/DDBJ databases">
        <title>Updated reference genomes for cyclostephanoid diatoms.</title>
        <authorList>
            <person name="Roberts W.R."/>
            <person name="Alverson A.J."/>
        </authorList>
    </citation>
    <scope>NUCLEOTIDE SEQUENCE [LARGE SCALE GENOMIC DNA]</scope>
    <source>
        <strain evidence="2 3">AJA276-08</strain>
    </source>
</reference>
<proteinExistence type="predicted"/>
<keyword evidence="1" id="KW-0812">Transmembrane</keyword>
<comment type="caution">
    <text evidence="2">The sequence shown here is derived from an EMBL/GenBank/DDBJ whole genome shotgun (WGS) entry which is preliminary data.</text>
</comment>
<feature type="transmembrane region" description="Helical" evidence="1">
    <location>
        <begin position="548"/>
        <end position="568"/>
    </location>
</feature>
<keyword evidence="1" id="KW-1133">Transmembrane helix</keyword>
<dbReference type="AlphaFoldDB" id="A0ABD3PXA0"/>